<dbReference type="Gene3D" id="3.40.50.620">
    <property type="entry name" value="HUPs"/>
    <property type="match status" value="2"/>
</dbReference>
<dbReference type="InterPro" id="IPR006016">
    <property type="entry name" value="UspA"/>
</dbReference>
<dbReference type="PANTHER" id="PTHR31964:SF113">
    <property type="entry name" value="USPA DOMAIN-CONTAINING PROTEIN"/>
    <property type="match status" value="1"/>
</dbReference>
<evidence type="ECO:0000313" key="5">
    <source>
        <dbReference type="Proteomes" id="UP000011863"/>
    </source>
</evidence>
<feature type="region of interest" description="Disordered" evidence="2">
    <location>
        <begin position="1"/>
        <end position="23"/>
    </location>
</feature>
<feature type="compositionally biased region" description="Basic and acidic residues" evidence="2">
    <location>
        <begin position="1"/>
        <end position="21"/>
    </location>
</feature>
<evidence type="ECO:0000259" key="3">
    <source>
        <dbReference type="Pfam" id="PF00582"/>
    </source>
</evidence>
<feature type="domain" description="UspA" evidence="3">
    <location>
        <begin position="20"/>
        <end position="158"/>
    </location>
</feature>
<feature type="domain" description="UspA" evidence="3">
    <location>
        <begin position="168"/>
        <end position="301"/>
    </location>
</feature>
<evidence type="ECO:0000256" key="1">
    <source>
        <dbReference type="ARBA" id="ARBA00008791"/>
    </source>
</evidence>
<protein>
    <recommendedName>
        <fullName evidence="3">UspA domain-containing protein</fullName>
    </recommendedName>
</protein>
<dbReference type="CDD" id="cd00293">
    <property type="entry name" value="USP-like"/>
    <property type="match status" value="1"/>
</dbReference>
<gene>
    <name evidence="4" type="ORF">YM304_32060</name>
</gene>
<dbReference type="PANTHER" id="PTHR31964">
    <property type="entry name" value="ADENINE NUCLEOTIDE ALPHA HYDROLASES-LIKE SUPERFAMILY PROTEIN"/>
    <property type="match status" value="1"/>
</dbReference>
<dbReference type="AlphaFoldDB" id="A0A6C7EAV9"/>
<accession>A0A6C7EAV9</accession>
<dbReference type="EMBL" id="AP012057">
    <property type="protein sequence ID" value="BAN03520.1"/>
    <property type="molecule type" value="Genomic_DNA"/>
</dbReference>
<proteinExistence type="inferred from homology"/>
<organism evidence="4 5">
    <name type="scientific">Ilumatobacter coccineus (strain NBRC 103263 / KCTC 29153 / YM16-304)</name>
    <dbReference type="NCBI Taxonomy" id="1313172"/>
    <lineage>
        <taxon>Bacteria</taxon>
        <taxon>Bacillati</taxon>
        <taxon>Actinomycetota</taxon>
        <taxon>Acidimicrobiia</taxon>
        <taxon>Acidimicrobiales</taxon>
        <taxon>Ilumatobacteraceae</taxon>
        <taxon>Ilumatobacter</taxon>
    </lineage>
</organism>
<dbReference type="InterPro" id="IPR014729">
    <property type="entry name" value="Rossmann-like_a/b/a_fold"/>
</dbReference>
<dbReference type="InterPro" id="IPR006015">
    <property type="entry name" value="Universal_stress_UspA"/>
</dbReference>
<keyword evidence="5" id="KW-1185">Reference proteome</keyword>
<dbReference type="RefSeq" id="WP_015442767.1">
    <property type="nucleotide sequence ID" value="NC_020520.1"/>
</dbReference>
<reference evidence="4 5" key="1">
    <citation type="journal article" date="2013" name="Int. J. Syst. Evol. Microbiol.">
        <title>Ilumatobacter nonamiense sp. nov. and Ilumatobacter coccineum sp. nov., isolated from seashore sand.</title>
        <authorList>
            <person name="Matsumoto A."/>
            <person name="Kasai H."/>
            <person name="Matsuo Y."/>
            <person name="Shizuri Y."/>
            <person name="Ichikawa N."/>
            <person name="Fujita N."/>
            <person name="Omura S."/>
            <person name="Takahashi Y."/>
        </authorList>
    </citation>
    <scope>NUCLEOTIDE SEQUENCE [LARGE SCALE GENOMIC DNA]</scope>
    <source>
        <strain evidence="5">NBRC 103263 / KCTC 29153 / YM16-304</strain>
    </source>
</reference>
<name>A0A6C7EAV9_ILUCY</name>
<sequence length="305" mass="31747">MEREESTDAVNDTREPDDRRWVVGIDGSDSSTHAARWAAAHAPNRASELQLTAAWSIPPAASMAPMGAAVTGASFDAFEVSAHAAVDQAAELLAPMLDLPVTRRVSLGGPAPVLLDAADDSGFLVVGSRGRGGFARLVLGSTSTQCATHSPVPVAVIPAAASLDPVSSILVAFDGSDNSIAALTWAADFAAPGSTIDCVSVWDTSPLAAGADQFFFPDACDLAEERFEHLAQRTIARIGRDDVEVRHTFVSGTPRTTLAEHAATHDLLVMGARGHGALQAAVLGSVSTWLLHHVERPMVVAPHPG</sequence>
<dbReference type="KEGG" id="aym:YM304_32060"/>
<dbReference type="Pfam" id="PF00582">
    <property type="entry name" value="Usp"/>
    <property type="match status" value="2"/>
</dbReference>
<dbReference type="Proteomes" id="UP000011863">
    <property type="component" value="Chromosome"/>
</dbReference>
<evidence type="ECO:0000313" key="4">
    <source>
        <dbReference type="EMBL" id="BAN03520.1"/>
    </source>
</evidence>
<dbReference type="PRINTS" id="PR01438">
    <property type="entry name" value="UNVRSLSTRESS"/>
</dbReference>
<dbReference type="SUPFAM" id="SSF52402">
    <property type="entry name" value="Adenine nucleotide alpha hydrolases-like"/>
    <property type="match status" value="2"/>
</dbReference>
<comment type="similarity">
    <text evidence="1">Belongs to the universal stress protein A family.</text>
</comment>
<evidence type="ECO:0000256" key="2">
    <source>
        <dbReference type="SAM" id="MobiDB-lite"/>
    </source>
</evidence>